<name>A0A9P9L697_FUSSL</name>
<evidence type="ECO:0000256" key="1">
    <source>
        <dbReference type="SAM" id="MobiDB-lite"/>
    </source>
</evidence>
<organism evidence="3 4">
    <name type="scientific">Fusarium solani</name>
    <name type="common">Filamentous fungus</name>
    <dbReference type="NCBI Taxonomy" id="169388"/>
    <lineage>
        <taxon>Eukaryota</taxon>
        <taxon>Fungi</taxon>
        <taxon>Dikarya</taxon>
        <taxon>Ascomycota</taxon>
        <taxon>Pezizomycotina</taxon>
        <taxon>Sordariomycetes</taxon>
        <taxon>Hypocreomycetidae</taxon>
        <taxon>Hypocreales</taxon>
        <taxon>Nectriaceae</taxon>
        <taxon>Fusarium</taxon>
        <taxon>Fusarium solani species complex</taxon>
    </lineage>
</organism>
<dbReference type="EMBL" id="JAGTJS010000001">
    <property type="protein sequence ID" value="KAH7274713.1"/>
    <property type="molecule type" value="Genomic_DNA"/>
</dbReference>
<feature type="compositionally biased region" description="Acidic residues" evidence="1">
    <location>
        <begin position="170"/>
        <end position="185"/>
    </location>
</feature>
<feature type="chain" id="PRO_5040128849" evidence="2">
    <location>
        <begin position="23"/>
        <end position="255"/>
    </location>
</feature>
<protein>
    <submittedName>
        <fullName evidence="3">Uncharacterized protein</fullName>
    </submittedName>
</protein>
<comment type="caution">
    <text evidence="3">The sequence shown here is derived from an EMBL/GenBank/DDBJ whole genome shotgun (WGS) entry which is preliminary data.</text>
</comment>
<feature type="region of interest" description="Disordered" evidence="1">
    <location>
        <begin position="113"/>
        <end position="198"/>
    </location>
</feature>
<feature type="signal peptide" evidence="2">
    <location>
        <begin position="1"/>
        <end position="22"/>
    </location>
</feature>
<feature type="region of interest" description="Disordered" evidence="1">
    <location>
        <begin position="232"/>
        <end position="255"/>
    </location>
</feature>
<feature type="compositionally biased region" description="Polar residues" evidence="1">
    <location>
        <begin position="186"/>
        <end position="198"/>
    </location>
</feature>
<reference evidence="3" key="1">
    <citation type="journal article" date="2021" name="Nat. Commun.">
        <title>Genetic determinants of endophytism in the Arabidopsis root mycobiome.</title>
        <authorList>
            <person name="Mesny F."/>
            <person name="Miyauchi S."/>
            <person name="Thiergart T."/>
            <person name="Pickel B."/>
            <person name="Atanasova L."/>
            <person name="Karlsson M."/>
            <person name="Huettel B."/>
            <person name="Barry K.W."/>
            <person name="Haridas S."/>
            <person name="Chen C."/>
            <person name="Bauer D."/>
            <person name="Andreopoulos W."/>
            <person name="Pangilinan J."/>
            <person name="LaButti K."/>
            <person name="Riley R."/>
            <person name="Lipzen A."/>
            <person name="Clum A."/>
            <person name="Drula E."/>
            <person name="Henrissat B."/>
            <person name="Kohler A."/>
            <person name="Grigoriev I.V."/>
            <person name="Martin F.M."/>
            <person name="Hacquard S."/>
        </authorList>
    </citation>
    <scope>NUCLEOTIDE SEQUENCE</scope>
    <source>
        <strain evidence="3">FSSC 5 MPI-SDFR-AT-0091</strain>
    </source>
</reference>
<accession>A0A9P9L697</accession>
<dbReference type="Proteomes" id="UP000736672">
    <property type="component" value="Unassembled WGS sequence"/>
</dbReference>
<dbReference type="AlphaFoldDB" id="A0A9P9L697"/>
<keyword evidence="4" id="KW-1185">Reference proteome</keyword>
<gene>
    <name evidence="3" type="ORF">B0J15DRAFT_539781</name>
</gene>
<keyword evidence="2" id="KW-0732">Signal</keyword>
<proteinExistence type="predicted"/>
<evidence type="ECO:0000313" key="3">
    <source>
        <dbReference type="EMBL" id="KAH7274713.1"/>
    </source>
</evidence>
<dbReference type="OrthoDB" id="10415522at2759"/>
<evidence type="ECO:0000313" key="4">
    <source>
        <dbReference type="Proteomes" id="UP000736672"/>
    </source>
</evidence>
<sequence length="255" mass="27875">MHLLESSVAVVLFLIFGSSTETDDDVARDSDAVLFVVPVVPEKVTYVISNCDDKDLLGKWFDKTSLESLEEASDEIVDEWLRPPVDPIGSSISPSTLHAQTSVAEVSDVIIPDSASEGDEPFPSAFPRTKSPDSRSDSRFSSFVTNSSVVYSDEENEDYITGSDYPSDPDYVDESDSDDDSESDDNSATLPVSRSRQPLMCQLSNGGSRIEIEKPGKYDKDDIVHLSMIQARQDGTLSPDSRPAPLYNHLAPNAD</sequence>
<evidence type="ECO:0000256" key="2">
    <source>
        <dbReference type="SAM" id="SignalP"/>
    </source>
</evidence>